<reference evidence="3" key="1">
    <citation type="submission" date="2023-07" db="EMBL/GenBank/DDBJ databases">
        <title>Chromosome-level genome assembly of Artemia franciscana.</title>
        <authorList>
            <person name="Jo E."/>
        </authorList>
    </citation>
    <scope>NUCLEOTIDE SEQUENCE</scope>
    <source>
        <tissue evidence="3">Whole body</tissue>
    </source>
</reference>
<evidence type="ECO:0000256" key="2">
    <source>
        <dbReference type="SAM" id="Phobius"/>
    </source>
</evidence>
<proteinExistence type="predicted"/>
<comment type="caution">
    <text evidence="3">The sequence shown here is derived from an EMBL/GenBank/DDBJ whole genome shotgun (WGS) entry which is preliminary data.</text>
</comment>
<evidence type="ECO:0000313" key="3">
    <source>
        <dbReference type="EMBL" id="KAK2702010.1"/>
    </source>
</evidence>
<feature type="compositionally biased region" description="Basic and acidic residues" evidence="1">
    <location>
        <begin position="16"/>
        <end position="25"/>
    </location>
</feature>
<name>A0AA88H1A4_ARTSF</name>
<keyword evidence="2" id="KW-0472">Membrane</keyword>
<keyword evidence="2" id="KW-0812">Transmembrane</keyword>
<dbReference type="Proteomes" id="UP001187531">
    <property type="component" value="Unassembled WGS sequence"/>
</dbReference>
<evidence type="ECO:0000256" key="1">
    <source>
        <dbReference type="SAM" id="MobiDB-lite"/>
    </source>
</evidence>
<protein>
    <submittedName>
        <fullName evidence="3">Uncharacterized protein</fullName>
    </submittedName>
</protein>
<feature type="transmembrane region" description="Helical" evidence="2">
    <location>
        <begin position="229"/>
        <end position="247"/>
    </location>
</feature>
<keyword evidence="4" id="KW-1185">Reference proteome</keyword>
<dbReference type="AlphaFoldDB" id="A0AA88H1A4"/>
<keyword evidence="2" id="KW-1133">Transmembrane helix</keyword>
<evidence type="ECO:0000313" key="4">
    <source>
        <dbReference type="Proteomes" id="UP001187531"/>
    </source>
</evidence>
<gene>
    <name evidence="3" type="ORF">QYM36_019396</name>
</gene>
<sequence>MYRNHPSIRNATKNYMKKEAREKGNGVESEDCSTDSNSSDKGGSNPVPKLANALAGTLSPPSTSVPTHLVLSSSLLLPYLAKVAQQPKLECIQKVTAEQQEACNKAWAYAFYACNIPFAVVKNEYFAEGIVSFLPVSKANERKIHKYLENRKIFAYAPALAAATLLAQLFGANPLTQDEFRDADGDPFNKRSEPDFVGVLNTELCSYIDKSGPFFKSLYFENAKAVESAAFQLAGFFVKLVIMGVFIKISTKCATVASCNKLWKSSERLEGMFMLPSCLSINSSLLRDNGDGLVEDDVPDISFEDALDEEEEQQL</sequence>
<feature type="transmembrane region" description="Helical" evidence="2">
    <location>
        <begin position="153"/>
        <end position="171"/>
    </location>
</feature>
<feature type="region of interest" description="Disordered" evidence="1">
    <location>
        <begin position="1"/>
        <end position="55"/>
    </location>
</feature>
<organism evidence="3 4">
    <name type="scientific">Artemia franciscana</name>
    <name type="common">Brine shrimp</name>
    <name type="synonym">Artemia sanfranciscana</name>
    <dbReference type="NCBI Taxonomy" id="6661"/>
    <lineage>
        <taxon>Eukaryota</taxon>
        <taxon>Metazoa</taxon>
        <taxon>Ecdysozoa</taxon>
        <taxon>Arthropoda</taxon>
        <taxon>Crustacea</taxon>
        <taxon>Branchiopoda</taxon>
        <taxon>Anostraca</taxon>
        <taxon>Artemiidae</taxon>
        <taxon>Artemia</taxon>
    </lineage>
</organism>
<accession>A0AA88H1A4</accession>
<dbReference type="EMBL" id="JAVRJZ010001049">
    <property type="protein sequence ID" value="KAK2702010.1"/>
    <property type="molecule type" value="Genomic_DNA"/>
</dbReference>